<evidence type="ECO:0000256" key="5">
    <source>
        <dbReference type="ARBA" id="ARBA00023136"/>
    </source>
</evidence>
<evidence type="ECO:0000313" key="8">
    <source>
        <dbReference type="EMBL" id="SDT51612.1"/>
    </source>
</evidence>
<feature type="transmembrane region" description="Helical" evidence="7">
    <location>
        <begin position="222"/>
        <end position="241"/>
    </location>
</feature>
<keyword evidence="6" id="KW-0813">Transport</keyword>
<reference evidence="9" key="1">
    <citation type="submission" date="2016-10" db="EMBL/GenBank/DDBJ databases">
        <authorList>
            <person name="Varghese N."/>
            <person name="Submissions S."/>
        </authorList>
    </citation>
    <scope>NUCLEOTIDE SEQUENCE [LARGE SCALE GENOMIC DNA]</scope>
    <source>
        <strain evidence="9">IMMIB L-1606</strain>
    </source>
</reference>
<dbReference type="PANTHER" id="PTHR30477:SF13">
    <property type="entry name" value="IRON TRANSPORT SYSTEM MEMBRANE PROTEIN HI_0360-RELATED"/>
    <property type="match status" value="1"/>
</dbReference>
<proteinExistence type="inferred from homology"/>
<feature type="transmembrane region" description="Helical" evidence="7">
    <location>
        <begin position="174"/>
        <end position="192"/>
    </location>
</feature>
<accession>A0A1H2B0L4</accession>
<evidence type="ECO:0000256" key="3">
    <source>
        <dbReference type="ARBA" id="ARBA00022692"/>
    </source>
</evidence>
<evidence type="ECO:0000313" key="9">
    <source>
        <dbReference type="Proteomes" id="UP000198751"/>
    </source>
</evidence>
<evidence type="ECO:0000256" key="7">
    <source>
        <dbReference type="SAM" id="Phobius"/>
    </source>
</evidence>
<keyword evidence="5 7" id="KW-0472">Membrane</keyword>
<gene>
    <name evidence="8" type="ORF">SAMN04489743_3329</name>
</gene>
<evidence type="ECO:0000256" key="4">
    <source>
        <dbReference type="ARBA" id="ARBA00022989"/>
    </source>
</evidence>
<keyword evidence="9" id="KW-1185">Reference proteome</keyword>
<feature type="transmembrane region" description="Helical" evidence="7">
    <location>
        <begin position="198"/>
        <end position="215"/>
    </location>
</feature>
<comment type="similarity">
    <text evidence="2 6">Belongs to the ABC-3 integral membrane protein family.</text>
</comment>
<dbReference type="SUPFAM" id="SSF81345">
    <property type="entry name" value="ABC transporter involved in vitamin B12 uptake, BtuC"/>
    <property type="match status" value="1"/>
</dbReference>
<dbReference type="CDD" id="cd06550">
    <property type="entry name" value="TM_ABC_iron-siderophores_like"/>
    <property type="match status" value="1"/>
</dbReference>
<dbReference type="EMBL" id="LT629779">
    <property type="protein sequence ID" value="SDT51612.1"/>
    <property type="molecule type" value="Genomic_DNA"/>
</dbReference>
<comment type="subcellular location">
    <subcellularLocation>
        <location evidence="6">Cell membrane</location>
        <topology evidence="6">Multi-pass membrane protein</topology>
    </subcellularLocation>
    <subcellularLocation>
        <location evidence="1">Membrane</location>
        <topology evidence="1">Multi-pass membrane protein</topology>
    </subcellularLocation>
</comment>
<dbReference type="GO" id="GO:0010043">
    <property type="term" value="P:response to zinc ion"/>
    <property type="evidence" value="ECO:0007669"/>
    <property type="project" value="TreeGrafter"/>
</dbReference>
<dbReference type="RefSeq" id="WP_091722352.1">
    <property type="nucleotide sequence ID" value="NZ_LT629779.1"/>
</dbReference>
<feature type="transmembrane region" description="Helical" evidence="7">
    <location>
        <begin position="12"/>
        <end position="36"/>
    </location>
</feature>
<dbReference type="Gene3D" id="1.10.3470.10">
    <property type="entry name" value="ABC transporter involved in vitamin B12 uptake, BtuC"/>
    <property type="match status" value="1"/>
</dbReference>
<dbReference type="PANTHER" id="PTHR30477">
    <property type="entry name" value="ABC-TRANSPORTER METAL-BINDING PROTEIN"/>
    <property type="match status" value="1"/>
</dbReference>
<name>A0A1H2B0L4_9MICC</name>
<dbReference type="OrthoDB" id="1016457at2"/>
<dbReference type="Proteomes" id="UP000198751">
    <property type="component" value="Chromosome I"/>
</dbReference>
<keyword evidence="3 6" id="KW-0812">Transmembrane</keyword>
<evidence type="ECO:0000256" key="1">
    <source>
        <dbReference type="ARBA" id="ARBA00004141"/>
    </source>
</evidence>
<evidence type="ECO:0000256" key="6">
    <source>
        <dbReference type="RuleBase" id="RU003943"/>
    </source>
</evidence>
<dbReference type="GO" id="GO:0043190">
    <property type="term" value="C:ATP-binding cassette (ABC) transporter complex"/>
    <property type="evidence" value="ECO:0007669"/>
    <property type="project" value="InterPro"/>
</dbReference>
<evidence type="ECO:0000256" key="2">
    <source>
        <dbReference type="ARBA" id="ARBA00008034"/>
    </source>
</evidence>
<dbReference type="InterPro" id="IPR037294">
    <property type="entry name" value="ABC_BtuC-like"/>
</dbReference>
<feature type="transmembrane region" description="Helical" evidence="7">
    <location>
        <begin position="94"/>
        <end position="115"/>
    </location>
</feature>
<sequence length="305" mass="30620">MEWILEPLGATFVQRAVLAGSLVAVVCAVVGTWVVVRGMAFLGDAMSHGLLPGIAVASLLGGNLLLGAALSAAATAAGVSAITRNRRVSQDTAIGLLFVAMLSLGVIIVSASGSFAVDLTGTLFGDVLAVGMEDVALLAVVGCLVLGVAALFHRALAAATFHPQKAASLGLRPRLAHAVLLGMVTVAVAASFQVVGTLLVFGLLIAPPAAALVWARSIRAVMALGAVIGVFSVVAGLWISWYASTAAGATIALVAALSYFASALCHSATRGTKPRPGALAAAAVVVVPSPAPLPEKETRAPHHYA</sequence>
<feature type="transmembrane region" description="Helical" evidence="7">
    <location>
        <begin position="135"/>
        <end position="153"/>
    </location>
</feature>
<dbReference type="NCBIfam" id="NF040871">
    <property type="entry name" value="AztB"/>
    <property type="match status" value="1"/>
</dbReference>
<dbReference type="GO" id="GO:0055085">
    <property type="term" value="P:transmembrane transport"/>
    <property type="evidence" value="ECO:0007669"/>
    <property type="project" value="InterPro"/>
</dbReference>
<feature type="transmembrane region" description="Helical" evidence="7">
    <location>
        <begin position="56"/>
        <end position="82"/>
    </location>
</feature>
<feature type="transmembrane region" description="Helical" evidence="7">
    <location>
        <begin position="247"/>
        <end position="265"/>
    </location>
</feature>
<keyword evidence="4 7" id="KW-1133">Transmembrane helix</keyword>
<dbReference type="InterPro" id="IPR001626">
    <property type="entry name" value="ABC_TroCD"/>
</dbReference>
<protein>
    <submittedName>
        <fullName evidence="8">Manganese/iron transport system permease protein</fullName>
    </submittedName>
</protein>
<dbReference type="Pfam" id="PF00950">
    <property type="entry name" value="ABC-3"/>
    <property type="match status" value="1"/>
</dbReference>
<organism evidence="8 9">
    <name type="scientific">Pseudarthrobacter equi</name>
    <dbReference type="NCBI Taxonomy" id="728066"/>
    <lineage>
        <taxon>Bacteria</taxon>
        <taxon>Bacillati</taxon>
        <taxon>Actinomycetota</taxon>
        <taxon>Actinomycetes</taxon>
        <taxon>Micrococcales</taxon>
        <taxon>Micrococcaceae</taxon>
        <taxon>Pseudarthrobacter</taxon>
    </lineage>
</organism>
<dbReference type="AlphaFoldDB" id="A0A1H2B0L4"/>